<feature type="repeat" description="TPR" evidence="4">
    <location>
        <begin position="177"/>
        <end position="210"/>
    </location>
</feature>
<reference evidence="6 7" key="1">
    <citation type="submission" date="2020-08" db="EMBL/GenBank/DDBJ databases">
        <authorList>
            <person name="Newling K."/>
            <person name="Davey J."/>
            <person name="Forrester S."/>
        </authorList>
    </citation>
    <scope>NUCLEOTIDE SEQUENCE [LARGE SCALE GENOMIC DNA]</scope>
    <source>
        <strain evidence="7">Crithidia deanei Carvalho (ATCC PRA-265)</strain>
    </source>
</reference>
<dbReference type="GO" id="GO:0051879">
    <property type="term" value="F:Hsp90 protein binding"/>
    <property type="evidence" value="ECO:0007669"/>
    <property type="project" value="TreeGrafter"/>
</dbReference>
<evidence type="ECO:0000256" key="3">
    <source>
        <dbReference type="PROSITE-ProRule" id="PRU00047"/>
    </source>
</evidence>
<dbReference type="InterPro" id="IPR019734">
    <property type="entry name" value="TPR_rpt"/>
</dbReference>
<evidence type="ECO:0000313" key="6">
    <source>
        <dbReference type="EMBL" id="CAD2217410.1"/>
    </source>
</evidence>
<dbReference type="SMART" id="SM00028">
    <property type="entry name" value="TPR"/>
    <property type="match status" value="4"/>
</dbReference>
<keyword evidence="3" id="KW-0863">Zinc-finger</keyword>
<dbReference type="PANTHER" id="PTHR22904">
    <property type="entry name" value="TPR REPEAT CONTAINING PROTEIN"/>
    <property type="match status" value="1"/>
</dbReference>
<protein>
    <submittedName>
        <fullName evidence="6">Tetratricopeptide repeat, putative</fullName>
    </submittedName>
</protein>
<keyword evidence="2 4" id="KW-0802">TPR repeat</keyword>
<dbReference type="EMBL" id="LR877152">
    <property type="protein sequence ID" value="CAD2217410.1"/>
    <property type="molecule type" value="Genomic_DNA"/>
</dbReference>
<dbReference type="SUPFAM" id="SSF57756">
    <property type="entry name" value="Retrovirus zinc finger-like domains"/>
    <property type="match status" value="1"/>
</dbReference>
<dbReference type="Gene3D" id="1.25.40.10">
    <property type="entry name" value="Tetratricopeptide repeat domain"/>
    <property type="match status" value="2"/>
</dbReference>
<feature type="domain" description="CCHC-type" evidence="5">
    <location>
        <begin position="305"/>
        <end position="319"/>
    </location>
</feature>
<gene>
    <name evidence="6" type="ORF">ADEAN_000488800</name>
</gene>
<accession>A0A7G2CC72</accession>
<evidence type="ECO:0000256" key="1">
    <source>
        <dbReference type="ARBA" id="ARBA00022737"/>
    </source>
</evidence>
<dbReference type="Pfam" id="PF13181">
    <property type="entry name" value="TPR_8"/>
    <property type="match status" value="1"/>
</dbReference>
<evidence type="ECO:0000256" key="2">
    <source>
        <dbReference type="ARBA" id="ARBA00022803"/>
    </source>
</evidence>
<keyword evidence="3" id="KW-0479">Metal-binding</keyword>
<dbReference type="PROSITE" id="PS50005">
    <property type="entry name" value="TPR"/>
    <property type="match status" value="2"/>
</dbReference>
<dbReference type="PANTHER" id="PTHR22904:SF523">
    <property type="entry name" value="STRESS-INDUCED-PHOSPHOPROTEIN 1"/>
    <property type="match status" value="1"/>
</dbReference>
<dbReference type="Proteomes" id="UP000515908">
    <property type="component" value="Chromosome 08"/>
</dbReference>
<keyword evidence="3" id="KW-0862">Zinc</keyword>
<proteinExistence type="predicted"/>
<dbReference type="InterPro" id="IPR001878">
    <property type="entry name" value="Znf_CCHC"/>
</dbReference>
<dbReference type="VEuPathDB" id="TriTrypDB:ADEAN_000488800"/>
<dbReference type="InterPro" id="IPR011990">
    <property type="entry name" value="TPR-like_helical_dom_sf"/>
</dbReference>
<dbReference type="PROSITE" id="PS50158">
    <property type="entry name" value="ZF_CCHC"/>
    <property type="match status" value="1"/>
</dbReference>
<organism evidence="6 7">
    <name type="scientific">Angomonas deanei</name>
    <dbReference type="NCBI Taxonomy" id="59799"/>
    <lineage>
        <taxon>Eukaryota</taxon>
        <taxon>Discoba</taxon>
        <taxon>Euglenozoa</taxon>
        <taxon>Kinetoplastea</taxon>
        <taxon>Metakinetoplastina</taxon>
        <taxon>Trypanosomatida</taxon>
        <taxon>Trypanosomatidae</taxon>
        <taxon>Strigomonadinae</taxon>
        <taxon>Angomonas</taxon>
    </lineage>
</organism>
<keyword evidence="7" id="KW-1185">Reference proteome</keyword>
<evidence type="ECO:0000256" key="4">
    <source>
        <dbReference type="PROSITE-ProRule" id="PRU00339"/>
    </source>
</evidence>
<dbReference type="InterPro" id="IPR036875">
    <property type="entry name" value="Znf_CCHC_sf"/>
</dbReference>
<dbReference type="GO" id="GO:0008270">
    <property type="term" value="F:zinc ion binding"/>
    <property type="evidence" value="ECO:0007669"/>
    <property type="project" value="UniProtKB-KW"/>
</dbReference>
<name>A0A7G2CC72_9TRYP</name>
<evidence type="ECO:0000313" key="7">
    <source>
        <dbReference type="Proteomes" id="UP000515908"/>
    </source>
</evidence>
<sequence>MFEEDFKSGAELFSSRQYNAAIGVYAKIASHQQVTEDDKIRALNNISGCYASLGQYDNALEIAKESIDIKPTVKGFSRASVASEGLLYYTNAIQYMERALQLEPTNAPYKASLARLQGLVQQKKGLASQEERDTFYYKKSLEKGKEAMQAANYQEAIHQFRKGLTYLPSDVKERDHATLLCNLSAAYFRADEYEASLEHATRAAEVDPTYPRAFFRVACAKEKAKLYEEAFQAVTKCLALDKTHTEALELHGKLEPIVMEARKTPAQRLEDEAKRVRALREVQEETRPSVPVVTRTAHASNYVYCTFCNEPGHRRPECPLRKRPRKD</sequence>
<evidence type="ECO:0000259" key="5">
    <source>
        <dbReference type="PROSITE" id="PS50158"/>
    </source>
</evidence>
<dbReference type="AlphaFoldDB" id="A0A7G2CC72"/>
<dbReference type="SUPFAM" id="SSF48452">
    <property type="entry name" value="TPR-like"/>
    <property type="match status" value="2"/>
</dbReference>
<feature type="repeat" description="TPR" evidence="4">
    <location>
        <begin position="40"/>
        <end position="73"/>
    </location>
</feature>
<dbReference type="GO" id="GO:0003676">
    <property type="term" value="F:nucleic acid binding"/>
    <property type="evidence" value="ECO:0007669"/>
    <property type="project" value="InterPro"/>
</dbReference>
<keyword evidence="1" id="KW-0677">Repeat</keyword>